<name>A0ABX9AXY3_9ENTR</name>
<dbReference type="RefSeq" id="WP_222160836.1">
    <property type="nucleotide sequence ID" value="NZ_CP081864.1"/>
</dbReference>
<keyword evidence="2" id="KW-1185">Reference proteome</keyword>
<evidence type="ECO:0000313" key="1">
    <source>
        <dbReference type="EMBL" id="QZN97805.1"/>
    </source>
</evidence>
<dbReference type="InterPro" id="IPR007986">
    <property type="entry name" value="NINE"/>
</dbReference>
<gene>
    <name evidence="1" type="ORF">K6K13_11165</name>
</gene>
<organism evidence="1 2">
    <name type="scientific">Symbiopectobacterium purcellii</name>
    <dbReference type="NCBI Taxonomy" id="2871826"/>
    <lineage>
        <taxon>Bacteria</taxon>
        <taxon>Pseudomonadati</taxon>
        <taxon>Pseudomonadota</taxon>
        <taxon>Gammaproteobacteria</taxon>
        <taxon>Enterobacterales</taxon>
        <taxon>Enterobacteriaceae</taxon>
    </lineage>
</organism>
<reference evidence="1 2" key="1">
    <citation type="submission" date="2021-08" db="EMBL/GenBank/DDBJ databases">
        <title>Culture and genomic analysis of Symbiopectobacterium purcellii sp. nov. gen. nov., isolated from the leafhopper Empoasca decipiens.</title>
        <authorList>
            <person name="Nadal-Jimenez P."/>
            <person name="Siozios S."/>
            <person name="Halliday N."/>
            <person name="Camara M."/>
            <person name="Hurst G.D.D."/>
        </authorList>
    </citation>
    <scope>NUCLEOTIDE SEQUENCE [LARGE SCALE GENOMIC DNA]</scope>
    <source>
        <strain evidence="1 2">SyEd1</strain>
    </source>
</reference>
<dbReference type="EMBL" id="CP081864">
    <property type="protein sequence ID" value="QZN97805.1"/>
    <property type="molecule type" value="Genomic_DNA"/>
</dbReference>
<protein>
    <submittedName>
        <fullName evidence="1">NinE family protein</fullName>
    </submittedName>
</protein>
<evidence type="ECO:0000313" key="2">
    <source>
        <dbReference type="Proteomes" id="UP000825886"/>
    </source>
</evidence>
<sequence length="59" mass="7027">MGQRVSPTYLVCERLKIQPTKRSRNKPKPIPTESEVQTFDYAYGLQKAMWDRTRSRRAR</sequence>
<dbReference type="Proteomes" id="UP000825886">
    <property type="component" value="Chromosome"/>
</dbReference>
<proteinExistence type="predicted"/>
<accession>A0ABX9AXY3</accession>
<dbReference type="Pfam" id="PF05322">
    <property type="entry name" value="NinE"/>
    <property type="match status" value="1"/>
</dbReference>